<feature type="transmembrane region" description="Helical" evidence="1">
    <location>
        <begin position="197"/>
        <end position="222"/>
    </location>
</feature>
<dbReference type="PANTHER" id="PTHR36844">
    <property type="entry name" value="PROTEASE PRSW"/>
    <property type="match status" value="1"/>
</dbReference>
<keyword evidence="1" id="KW-0472">Membrane</keyword>
<dbReference type="PROSITE" id="PS50006">
    <property type="entry name" value="FHA_DOMAIN"/>
    <property type="match status" value="1"/>
</dbReference>
<protein>
    <submittedName>
        <fullName evidence="3">PrsW family glutamic-type intramembrane protease</fullName>
        <ecNumber evidence="3">3.4.-.-</ecNumber>
    </submittedName>
</protein>
<reference evidence="3 4" key="1">
    <citation type="submission" date="2021-11" db="EMBL/GenBank/DDBJ databases">
        <title>Lacrimispora sp. nov. NSJ-141 isolated from human feces.</title>
        <authorList>
            <person name="Abdugheni R."/>
        </authorList>
    </citation>
    <scope>NUCLEOTIDE SEQUENCE [LARGE SCALE GENOMIC DNA]</scope>
    <source>
        <strain evidence="3 4">NSJ-141</strain>
    </source>
</reference>
<evidence type="ECO:0000256" key="1">
    <source>
        <dbReference type="SAM" id="Phobius"/>
    </source>
</evidence>
<proteinExistence type="predicted"/>
<keyword evidence="3" id="KW-0645">Protease</keyword>
<dbReference type="SUPFAM" id="SSF49879">
    <property type="entry name" value="SMAD/FHA domain"/>
    <property type="match status" value="1"/>
</dbReference>
<dbReference type="InterPro" id="IPR008984">
    <property type="entry name" value="SMAD_FHA_dom_sf"/>
</dbReference>
<dbReference type="SMART" id="SM00240">
    <property type="entry name" value="FHA"/>
    <property type="match status" value="1"/>
</dbReference>
<dbReference type="Pfam" id="PF00498">
    <property type="entry name" value="FHA"/>
    <property type="match status" value="1"/>
</dbReference>
<feature type="transmembrane region" description="Helical" evidence="1">
    <location>
        <begin position="144"/>
        <end position="166"/>
    </location>
</feature>
<dbReference type="Gene3D" id="2.60.200.20">
    <property type="match status" value="1"/>
</dbReference>
<dbReference type="InterPro" id="IPR026898">
    <property type="entry name" value="PrsW"/>
</dbReference>
<feature type="transmembrane region" description="Helical" evidence="1">
    <location>
        <begin position="111"/>
        <end position="132"/>
    </location>
</feature>
<organism evidence="3 4">
    <name type="scientific">Lientehia hominis</name>
    <dbReference type="NCBI Taxonomy" id="2897778"/>
    <lineage>
        <taxon>Bacteria</taxon>
        <taxon>Bacillati</taxon>
        <taxon>Bacillota</taxon>
        <taxon>Clostridia</taxon>
        <taxon>Lachnospirales</taxon>
        <taxon>Lachnospiraceae</taxon>
        <taxon>Lientehia</taxon>
    </lineage>
</organism>
<keyword evidence="1" id="KW-1133">Transmembrane helix</keyword>
<evidence type="ECO:0000313" key="4">
    <source>
        <dbReference type="Proteomes" id="UP001299265"/>
    </source>
</evidence>
<dbReference type="GO" id="GO:0008233">
    <property type="term" value="F:peptidase activity"/>
    <property type="evidence" value="ECO:0007669"/>
    <property type="project" value="UniProtKB-KW"/>
</dbReference>
<feature type="transmembrane region" description="Helical" evidence="1">
    <location>
        <begin position="281"/>
        <end position="301"/>
    </location>
</feature>
<keyword evidence="3" id="KW-0378">Hydrolase</keyword>
<comment type="caution">
    <text evidence="3">The sequence shown here is derived from an EMBL/GenBank/DDBJ whole genome shotgun (WGS) entry which is preliminary data.</text>
</comment>
<feature type="domain" description="FHA" evidence="2">
    <location>
        <begin position="390"/>
        <end position="442"/>
    </location>
</feature>
<dbReference type="AlphaFoldDB" id="A0AAP2RIW5"/>
<dbReference type="CDD" id="cd00060">
    <property type="entry name" value="FHA"/>
    <property type="match status" value="1"/>
</dbReference>
<accession>A0AAP2RIW5</accession>
<dbReference type="RefSeq" id="WP_231062884.1">
    <property type="nucleotide sequence ID" value="NZ_JAJNOR010000005.1"/>
</dbReference>
<feature type="transmembrane region" description="Helical" evidence="1">
    <location>
        <begin position="307"/>
        <end position="324"/>
    </location>
</feature>
<evidence type="ECO:0000259" key="2">
    <source>
        <dbReference type="PROSITE" id="PS50006"/>
    </source>
</evidence>
<dbReference type="Pfam" id="PF13367">
    <property type="entry name" value="PrsW-protease"/>
    <property type="match status" value="1"/>
</dbReference>
<dbReference type="Proteomes" id="UP001299265">
    <property type="component" value="Unassembled WGS sequence"/>
</dbReference>
<dbReference type="InterPro" id="IPR000253">
    <property type="entry name" value="FHA_dom"/>
</dbReference>
<feature type="transmembrane region" description="Helical" evidence="1">
    <location>
        <begin position="242"/>
        <end position="261"/>
    </location>
</feature>
<feature type="transmembrane region" description="Helical" evidence="1">
    <location>
        <begin position="86"/>
        <end position="105"/>
    </location>
</feature>
<keyword evidence="1" id="KW-0812">Transmembrane</keyword>
<keyword evidence="4" id="KW-1185">Reference proteome</keyword>
<dbReference type="PANTHER" id="PTHR36844:SF1">
    <property type="entry name" value="PROTEASE PRSW"/>
    <property type="match status" value="1"/>
</dbReference>
<sequence>MNCSRCGNPIPEGADRCPHCSSSVRYGGNTEFFGKAAASGLHFKDIFSDVFKKHPKSDGERLFMAGTQQTTPREDEMLREWRKPWVFAWVGIVGIILTVVLYFMSSYMRSYAAFMTVGSFIMPITALLFYWEMNIPRNIPLYEVILMFLAGGVLSFFISMILFQVISTETASFAAFCEEPAKLLALAFFLRKSDKKYILNGILIGGAVGAGFSAIESLGYAFDYAAVGGEVYGTATVVLRGVLSPGGHVVWAAIYGGALAMVKGREPLKGPHFIDLNFLKYFFISVVLHFIWNSGISLVPLPIVGDLSYVLLTVAAWVALFWIMNKGIRQIVDITNSYGSIPAGYGRPRAAAPLSAAAGEQAVSRSGPAMLVGIGGVYAGQTISCQPGQLVFGREPSVCNLVFPSGIPGISRKHCILELKNGNFFLSDCGSTYGTFLGDGRRLNTGEQVLLQSGQQFYMGHEVFEVRN</sequence>
<name>A0AAP2RIW5_9FIRM</name>
<dbReference type="EMBL" id="JAJNOR010000005">
    <property type="protein sequence ID" value="MCD2493022.1"/>
    <property type="molecule type" value="Genomic_DNA"/>
</dbReference>
<feature type="transmembrane region" description="Helical" evidence="1">
    <location>
        <begin position="172"/>
        <end position="190"/>
    </location>
</feature>
<gene>
    <name evidence="3" type="ORF">LQE92_10340</name>
</gene>
<dbReference type="EC" id="3.4.-.-" evidence="3"/>
<dbReference type="GO" id="GO:0006508">
    <property type="term" value="P:proteolysis"/>
    <property type="evidence" value="ECO:0007669"/>
    <property type="project" value="UniProtKB-KW"/>
</dbReference>
<evidence type="ECO:0000313" key="3">
    <source>
        <dbReference type="EMBL" id="MCD2493022.1"/>
    </source>
</evidence>